<feature type="domain" description="HTH myb-type" evidence="9">
    <location>
        <begin position="410"/>
        <end position="464"/>
    </location>
</feature>
<dbReference type="GO" id="GO:0001006">
    <property type="term" value="F:RNA polymerase III type 3 promoter sequence-specific DNA binding"/>
    <property type="evidence" value="ECO:0007669"/>
    <property type="project" value="TreeGrafter"/>
</dbReference>
<evidence type="ECO:0000256" key="2">
    <source>
        <dbReference type="ARBA" id="ARBA00023015"/>
    </source>
</evidence>
<dbReference type="InterPro" id="IPR017884">
    <property type="entry name" value="SANT_dom"/>
</dbReference>
<dbReference type="GO" id="GO:0000978">
    <property type="term" value="F:RNA polymerase II cis-regulatory region sequence-specific DNA binding"/>
    <property type="evidence" value="ECO:0007669"/>
    <property type="project" value="TreeGrafter"/>
</dbReference>
<dbReference type="InterPro" id="IPR001005">
    <property type="entry name" value="SANT/Myb"/>
</dbReference>
<feature type="domain" description="Myb-like" evidence="7">
    <location>
        <begin position="358"/>
        <end position="409"/>
    </location>
</feature>
<dbReference type="AlphaFoldDB" id="F0WRH8"/>
<keyword evidence="2" id="KW-0805">Transcription regulation</keyword>
<feature type="domain" description="Myb-like" evidence="7">
    <location>
        <begin position="461"/>
        <end position="511"/>
    </location>
</feature>
<feature type="compositionally biased region" description="Basic residues" evidence="6">
    <location>
        <begin position="281"/>
        <end position="298"/>
    </location>
</feature>
<evidence type="ECO:0000256" key="6">
    <source>
        <dbReference type="SAM" id="MobiDB-lite"/>
    </source>
</evidence>
<feature type="region of interest" description="Disordered" evidence="6">
    <location>
        <begin position="236"/>
        <end position="313"/>
    </location>
</feature>
<evidence type="ECO:0000256" key="3">
    <source>
        <dbReference type="ARBA" id="ARBA00023125"/>
    </source>
</evidence>
<dbReference type="PROSITE" id="PS51294">
    <property type="entry name" value="HTH_MYB"/>
    <property type="match status" value="3"/>
</dbReference>
<keyword evidence="3" id="KW-0238">DNA-binding</keyword>
<keyword evidence="5" id="KW-0539">Nucleus</keyword>
<accession>F0WRH8</accession>
<sequence length="789" mass="88229">MLSCHSSPPSPSAITSSVTSTASTESSTFGDLLANLLHSLPEEAALELLKSLRGLSSQESQELCEYLHILKPQKQFRVITAMANSQLEGKLKFLKSLGDKVSLHQRMNEENGNTARKYGHQEGLILRMKKQQVEKAASRVKIMNHGNKNFHSFNAIFPNYSVPSKHGNACHLRDENSANALKDENRFALKDGKQVTRSLSSSSVTRIVTPADLAQMNEMLHSTTLEDSERRLRELEKDTVLRSKKDDAAGKVERHDDGKRSDERKRFQSSCQGFLSQSQSHKSHSQHSFHVSSRHHKTSNMSEMSNSNNVTKTVKTYRTFKTVSTTYTKSNMSRTHKTSAPTTEPVDDTAASCEYSDPEAPKAAKWTKHQDDALRYSVQLYQERNWKAIAELVPNRNHAQCLQRWRKVLKPGLVKGHWSHGEDQILEALIYRGYNNWSEIAQQIPGRTPKQCRERWKNHLNPMINKGPYTEEEDQLLLQAQYQMGNKWSQIAQMIPGRTEDSVKIRFKSLQQNPQKAIQSYAQSNQIEMERATSMASGTPLHTAVPPAFMVSVSVPTSVPASVPASVPTSVPASVPTSVPASDLIHPNIVSMRIASPLPPQRMEMSVSGSCASDLLHPNRGAPPLPPQRGEDGYKEKKCIVLEYGIRRNASLDPYIYDGRASPPISEVPYVALSCPDSNCVDVKKRMDTAYEECVKTDVMHCVAVESVESAQSLSESIGFSNVEQRLHTFPQPLGCIQRTDNIPATTQSLEDEELNMQLGTLDDEDEAIFNQLAQELEQETLDFASIFC</sequence>
<dbReference type="InterPro" id="IPR051575">
    <property type="entry name" value="Myb-like_DNA-bd"/>
</dbReference>
<evidence type="ECO:0000259" key="7">
    <source>
        <dbReference type="PROSITE" id="PS50090"/>
    </source>
</evidence>
<dbReference type="PROSITE" id="PS50090">
    <property type="entry name" value="MYB_LIKE"/>
    <property type="match status" value="3"/>
</dbReference>
<keyword evidence="1" id="KW-0677">Repeat</keyword>
<dbReference type="Pfam" id="PF00249">
    <property type="entry name" value="Myb_DNA-binding"/>
    <property type="match status" value="1"/>
</dbReference>
<evidence type="ECO:0000313" key="10">
    <source>
        <dbReference type="EMBL" id="CCA23941.1"/>
    </source>
</evidence>
<dbReference type="SMART" id="SM00717">
    <property type="entry name" value="SANT"/>
    <property type="match status" value="3"/>
</dbReference>
<reference evidence="10" key="1">
    <citation type="journal article" date="2011" name="PLoS Biol.">
        <title>Gene gain and loss during evolution of obligate parasitism in the white rust pathogen of Arabidopsis thaliana.</title>
        <authorList>
            <person name="Kemen E."/>
            <person name="Gardiner A."/>
            <person name="Schultz-Larsen T."/>
            <person name="Kemen A.C."/>
            <person name="Balmuth A.L."/>
            <person name="Robert-Seilaniantz A."/>
            <person name="Bailey K."/>
            <person name="Holub E."/>
            <person name="Studholme D.J."/>
            <person name="Maclean D."/>
            <person name="Jones J.D."/>
        </authorList>
    </citation>
    <scope>NUCLEOTIDE SEQUENCE</scope>
</reference>
<dbReference type="InterPro" id="IPR017930">
    <property type="entry name" value="Myb_dom"/>
</dbReference>
<dbReference type="GO" id="GO:0042795">
    <property type="term" value="P:snRNA transcription by RNA polymerase II"/>
    <property type="evidence" value="ECO:0007669"/>
    <property type="project" value="TreeGrafter"/>
</dbReference>
<feature type="domain" description="SANT" evidence="8">
    <location>
        <begin position="470"/>
        <end position="515"/>
    </location>
</feature>
<dbReference type="SUPFAM" id="SSF46689">
    <property type="entry name" value="Homeodomain-like"/>
    <property type="match status" value="2"/>
</dbReference>
<dbReference type="HOGENOM" id="CLU_355807_0_0_1"/>
<evidence type="ECO:0000259" key="9">
    <source>
        <dbReference type="PROSITE" id="PS51294"/>
    </source>
</evidence>
<dbReference type="EMBL" id="FR824259">
    <property type="protein sequence ID" value="CCA23941.1"/>
    <property type="molecule type" value="Genomic_DNA"/>
</dbReference>
<dbReference type="Pfam" id="PF13921">
    <property type="entry name" value="Myb_DNA-bind_6"/>
    <property type="match status" value="1"/>
</dbReference>
<dbReference type="PANTHER" id="PTHR46621:SF1">
    <property type="entry name" value="SNRNA-ACTIVATING PROTEIN COMPLEX SUBUNIT 4"/>
    <property type="match status" value="1"/>
</dbReference>
<keyword evidence="4" id="KW-0804">Transcription</keyword>
<feature type="compositionally biased region" description="Polar residues" evidence="6">
    <location>
        <begin position="331"/>
        <end position="342"/>
    </location>
</feature>
<feature type="compositionally biased region" description="Basic and acidic residues" evidence="6">
    <location>
        <begin position="236"/>
        <end position="266"/>
    </location>
</feature>
<dbReference type="Gene3D" id="1.10.10.60">
    <property type="entry name" value="Homeodomain-like"/>
    <property type="match status" value="3"/>
</dbReference>
<name>F0WRH8_9STRA</name>
<proteinExistence type="predicted"/>
<feature type="compositionally biased region" description="Low complexity" evidence="6">
    <location>
        <begin position="299"/>
        <end position="309"/>
    </location>
</feature>
<gene>
    <name evidence="10" type="primary">AlNc14C214G8979</name>
    <name evidence="10" type="ORF">ALNC14_100850</name>
</gene>
<dbReference type="FunFam" id="1.10.10.60:FF:000010">
    <property type="entry name" value="Transcriptional activator Myb isoform A"/>
    <property type="match status" value="1"/>
</dbReference>
<dbReference type="PANTHER" id="PTHR46621">
    <property type="entry name" value="SNRNA-ACTIVATING PROTEIN COMPLEX SUBUNIT 4"/>
    <property type="match status" value="1"/>
</dbReference>
<protein>
    <submittedName>
        <fullName evidence="10">Myblike DNAbinding protein putative</fullName>
    </submittedName>
</protein>
<feature type="domain" description="HTH myb-type" evidence="9">
    <location>
        <begin position="465"/>
        <end position="515"/>
    </location>
</feature>
<feature type="domain" description="HTH myb-type" evidence="9">
    <location>
        <begin position="365"/>
        <end position="409"/>
    </location>
</feature>
<evidence type="ECO:0000256" key="5">
    <source>
        <dbReference type="ARBA" id="ARBA00023242"/>
    </source>
</evidence>
<reference evidence="10" key="2">
    <citation type="submission" date="2011-02" db="EMBL/GenBank/DDBJ databases">
        <authorList>
            <person name="MacLean D."/>
        </authorList>
    </citation>
    <scope>NUCLEOTIDE SEQUENCE</scope>
</reference>
<evidence type="ECO:0000256" key="1">
    <source>
        <dbReference type="ARBA" id="ARBA00022737"/>
    </source>
</evidence>
<evidence type="ECO:0000259" key="8">
    <source>
        <dbReference type="PROSITE" id="PS51293"/>
    </source>
</evidence>
<dbReference type="PROSITE" id="PS51293">
    <property type="entry name" value="SANT"/>
    <property type="match status" value="1"/>
</dbReference>
<dbReference type="CDD" id="cd00167">
    <property type="entry name" value="SANT"/>
    <property type="match status" value="3"/>
</dbReference>
<evidence type="ECO:0000256" key="4">
    <source>
        <dbReference type="ARBA" id="ARBA00023163"/>
    </source>
</evidence>
<organism evidence="10">
    <name type="scientific">Albugo laibachii Nc14</name>
    <dbReference type="NCBI Taxonomy" id="890382"/>
    <lineage>
        <taxon>Eukaryota</taxon>
        <taxon>Sar</taxon>
        <taxon>Stramenopiles</taxon>
        <taxon>Oomycota</taxon>
        <taxon>Peronosporomycetes</taxon>
        <taxon>Albuginales</taxon>
        <taxon>Albuginaceae</taxon>
        <taxon>Albugo</taxon>
    </lineage>
</organism>
<dbReference type="GO" id="GO:0019185">
    <property type="term" value="C:snRNA-activating protein complex"/>
    <property type="evidence" value="ECO:0007669"/>
    <property type="project" value="TreeGrafter"/>
</dbReference>
<dbReference type="InterPro" id="IPR009057">
    <property type="entry name" value="Homeodomain-like_sf"/>
</dbReference>
<feature type="domain" description="Myb-like" evidence="7">
    <location>
        <begin position="410"/>
        <end position="460"/>
    </location>
</feature>
<dbReference type="GO" id="GO:0042796">
    <property type="term" value="P:snRNA transcription by RNA polymerase III"/>
    <property type="evidence" value="ECO:0007669"/>
    <property type="project" value="TreeGrafter"/>
</dbReference>
<feature type="region of interest" description="Disordered" evidence="6">
    <location>
        <begin position="331"/>
        <end position="355"/>
    </location>
</feature>